<evidence type="ECO:0000313" key="2">
    <source>
        <dbReference type="EMBL" id="MYD91853.1"/>
    </source>
</evidence>
<organism evidence="2">
    <name type="scientific">Caldilineaceae bacterium SB0662_bin_9</name>
    <dbReference type="NCBI Taxonomy" id="2605258"/>
    <lineage>
        <taxon>Bacteria</taxon>
        <taxon>Bacillati</taxon>
        <taxon>Chloroflexota</taxon>
        <taxon>Caldilineae</taxon>
        <taxon>Caldilineales</taxon>
        <taxon>Caldilineaceae</taxon>
    </lineage>
</organism>
<reference evidence="2" key="1">
    <citation type="submission" date="2019-09" db="EMBL/GenBank/DDBJ databases">
        <title>Characterisation of the sponge microbiome using genome-centric metagenomics.</title>
        <authorList>
            <person name="Engelberts J.P."/>
            <person name="Robbins S.J."/>
            <person name="De Goeij J.M."/>
            <person name="Aranda M."/>
            <person name="Bell S.C."/>
            <person name="Webster N.S."/>
        </authorList>
    </citation>
    <scope>NUCLEOTIDE SEQUENCE</scope>
    <source>
        <strain evidence="2">SB0662_bin_9</strain>
    </source>
</reference>
<comment type="caution">
    <text evidence="2">The sequence shown here is derived from an EMBL/GenBank/DDBJ whole genome shotgun (WGS) entry which is preliminary data.</text>
</comment>
<accession>A0A6B1DYS1</accession>
<gene>
    <name evidence="2" type="ORF">F4Y08_16240</name>
</gene>
<sequence length="292" mass="33581">MSHFQFSQQAKSKLPDFFHSLPNCDVLIIVEDSWQGCDLFYQTVLKRVLADADISFEVQSAGGKRAVLSRLNRSIPREFYLIDGDFDELLSSSLLSSPFLYRLDRYDIESFLMEEDAICEIAVEQEPSRSIDDYVKCFGVNKWIAEVVESSSRLLACEALLADLKLKSDFKSVERFNLSEKCVPCQHSIQQYVEGIKNSQTAISMENFERRLGDFIDRMDEADGGRSRWVSGKKILIPLLLHLYRLHGCKNLYPKSLYYRLAKLCKFRDLISLRQRMLALGFASGHRMSDPV</sequence>
<evidence type="ECO:0000259" key="1">
    <source>
        <dbReference type="Pfam" id="PF14491"/>
    </source>
</evidence>
<dbReference type="Pfam" id="PF14491">
    <property type="entry name" value="DUF4435"/>
    <property type="match status" value="1"/>
</dbReference>
<feature type="domain" description="DUF4435" evidence="1">
    <location>
        <begin position="30"/>
        <end position="215"/>
    </location>
</feature>
<name>A0A6B1DYS1_9CHLR</name>
<dbReference type="EMBL" id="VXPY01000119">
    <property type="protein sequence ID" value="MYD91853.1"/>
    <property type="molecule type" value="Genomic_DNA"/>
</dbReference>
<dbReference type="AlphaFoldDB" id="A0A6B1DYS1"/>
<protein>
    <submittedName>
        <fullName evidence="2">DUF4435 domain-containing protein</fullName>
    </submittedName>
</protein>
<proteinExistence type="predicted"/>
<dbReference type="InterPro" id="IPR029492">
    <property type="entry name" value="DUF4435"/>
</dbReference>